<organism evidence="3 4">
    <name type="scientific">Strigomonas culicis</name>
    <dbReference type="NCBI Taxonomy" id="28005"/>
    <lineage>
        <taxon>Eukaryota</taxon>
        <taxon>Discoba</taxon>
        <taxon>Euglenozoa</taxon>
        <taxon>Kinetoplastea</taxon>
        <taxon>Metakinetoplastina</taxon>
        <taxon>Trypanosomatida</taxon>
        <taxon>Trypanosomatidae</taxon>
        <taxon>Strigomonadinae</taxon>
        <taxon>Strigomonas</taxon>
    </lineage>
</organism>
<proteinExistence type="predicted"/>
<dbReference type="OrthoDB" id="276262at2759"/>
<protein>
    <submittedName>
        <fullName evidence="3">Uncharacterized protein</fullName>
    </submittedName>
</protein>
<accession>S9V4M8</accession>
<gene>
    <name evidence="3" type="ORF">STCU_00805</name>
    <name evidence="2" type="ORF">STCU_05105</name>
    <name evidence="1" type="ORF">STCU_08701</name>
</gene>
<dbReference type="InterPro" id="IPR012338">
    <property type="entry name" value="Beta-lactam/transpept-like"/>
</dbReference>
<evidence type="ECO:0000313" key="4">
    <source>
        <dbReference type="Proteomes" id="UP000015354"/>
    </source>
</evidence>
<evidence type="ECO:0000313" key="2">
    <source>
        <dbReference type="EMBL" id="EPY28475.1"/>
    </source>
</evidence>
<dbReference type="EMBL" id="ATMH01008701">
    <property type="protein sequence ID" value="EPY21093.1"/>
    <property type="molecule type" value="Genomic_DNA"/>
</dbReference>
<evidence type="ECO:0000313" key="3">
    <source>
        <dbReference type="EMBL" id="EPY35999.1"/>
    </source>
</evidence>
<reference evidence="3" key="2">
    <citation type="submission" date="2013-03" db="EMBL/GenBank/DDBJ databases">
        <authorList>
            <person name="Motta M.C.M."/>
            <person name="Martins A.C.A."/>
            <person name="Preta C.M.C.C."/>
            <person name="Silva R."/>
            <person name="de Souza S.S."/>
            <person name="Klein C.C."/>
            <person name="de Almeida L.G.P."/>
            <person name="Cunha O.L."/>
            <person name="Colabardini A.C."/>
            <person name="Lima B.A."/>
            <person name="Machado C.R."/>
            <person name="Soares C.M.A."/>
            <person name="de Menezes C.B.A."/>
            <person name="Bartolomeu D.C."/>
            <person name="Grisard E.C."/>
            <person name="Fantinatti-Garboggini F."/>
            <person name="Rodrigues-Luiz G.F."/>
            <person name="Wagner G."/>
            <person name="Goldman G.H."/>
            <person name="Fietto J.L.R."/>
            <person name="Ciapina L.P."/>
            <person name="Brocchi M."/>
            <person name="Elias M.C."/>
            <person name="Goldman M.H.S."/>
            <person name="Sagot M.-F."/>
            <person name="Pereira M."/>
            <person name="Stoco P.H."/>
            <person name="Teixeira S.M.R."/>
            <person name="de Mendonca-Neto R.P."/>
            <person name="Maciel T.E.F."/>
            <person name="Mendes T.A.O."/>
            <person name="Urmenyi T.P."/>
            <person name="Teixeira M.M.G."/>
            <person name="de Camargo E.F.P."/>
            <person name="de Sousa W."/>
            <person name="Schenkman S."/>
            <person name="de Vasconcelos A.T.R."/>
        </authorList>
    </citation>
    <scope>NUCLEOTIDE SEQUENCE</scope>
</reference>
<sequence length="500" mass="55767">MTDVKAGARKKPVRLHIDLPPVKDKAEVLEQQRAATPQDGIRDDLEHDIPPVIRSVLELTHLMMSGHSQWLRATPGYQGGLFYRGRPYCFASGYRDGHRPLDVEDKGNHMKLKDPLVYGPMSLPITAAYLCELHGKGVFDLERPLVEYLPDMQDRMDPAVTARSVLSFTTVLDERRIFRDARVRLWRPYTAYNACRAAQTHLYEPLNAFLAGSSTARLNGREQRHNLMLYLRSSKGAATFLRRPPARATVSHFSVALLIAAVETQLKGQTFEESIRDVFFVPAQAHGAGYGPPKLYRDPNEIFYQPTGLALQHQGFRRPVVASSLANCGPPALNASLNLYAPVEDYGKLLLLSLDTIRDARELLGCPALARPHYDLGVQYVPGTDTLQLLPTWRHGAFFLPAAASFRFSCRHDLGCFGAASCGTRSACLFADNVSRTLQHVFVKHVLQKNVDATAALDLDDPKNETGAEKGNGEAERLGRAVKKQAYTSYFTKQDAHRRF</sequence>
<evidence type="ECO:0000313" key="1">
    <source>
        <dbReference type="EMBL" id="EPY21093.1"/>
    </source>
</evidence>
<dbReference type="Gene3D" id="3.40.710.10">
    <property type="entry name" value="DD-peptidase/beta-lactamase superfamily"/>
    <property type="match status" value="1"/>
</dbReference>
<dbReference type="SUPFAM" id="SSF56601">
    <property type="entry name" value="beta-lactamase/transpeptidase-like"/>
    <property type="match status" value="1"/>
</dbReference>
<comment type="caution">
    <text evidence="3">The sequence shown here is derived from an EMBL/GenBank/DDBJ whole genome shotgun (WGS) entry which is preliminary data.</text>
</comment>
<dbReference type="EMBL" id="ATMH01005105">
    <property type="protein sequence ID" value="EPY28475.1"/>
    <property type="molecule type" value="Genomic_DNA"/>
</dbReference>
<name>S9V4M8_9TRYP</name>
<dbReference type="Proteomes" id="UP000015354">
    <property type="component" value="Unassembled WGS sequence"/>
</dbReference>
<reference evidence="3 4" key="1">
    <citation type="journal article" date="2013" name="PLoS ONE">
        <title>Predicting the Proteins of Angomonas deanei, Strigomonas culicis and Their Respective Endosymbionts Reveals New Aspects of the Trypanosomatidae Family.</title>
        <authorList>
            <person name="Motta M.C."/>
            <person name="Martins A.C."/>
            <person name="de Souza S.S."/>
            <person name="Catta-Preta C.M."/>
            <person name="Silva R."/>
            <person name="Klein C.C."/>
            <person name="de Almeida L.G."/>
            <person name="de Lima Cunha O."/>
            <person name="Ciapina L.P."/>
            <person name="Brocchi M."/>
            <person name="Colabardini A.C."/>
            <person name="de Araujo Lima B."/>
            <person name="Machado C.R."/>
            <person name="de Almeida Soares C.M."/>
            <person name="Probst C.M."/>
            <person name="de Menezes C.B."/>
            <person name="Thompson C.E."/>
            <person name="Bartholomeu D.C."/>
            <person name="Gradia D.F."/>
            <person name="Pavoni D.P."/>
            <person name="Grisard E.C."/>
            <person name="Fantinatti-Garboggini F."/>
            <person name="Marchini F.K."/>
            <person name="Rodrigues-Luiz G.F."/>
            <person name="Wagner G."/>
            <person name="Goldman G.H."/>
            <person name="Fietto J.L."/>
            <person name="Elias M.C."/>
            <person name="Goldman M.H."/>
            <person name="Sagot M.F."/>
            <person name="Pereira M."/>
            <person name="Stoco P.H."/>
            <person name="de Mendonca-Neto R.P."/>
            <person name="Teixeira S.M."/>
            <person name="Maciel T.E."/>
            <person name="de Oliveira Mendes T.A."/>
            <person name="Urmenyi T.P."/>
            <person name="de Souza W."/>
            <person name="Schenkman S."/>
            <person name="de Vasconcelos A.T."/>
        </authorList>
    </citation>
    <scope>NUCLEOTIDE SEQUENCE [LARGE SCALE GENOMIC DNA]</scope>
</reference>
<dbReference type="AlphaFoldDB" id="S9V4M8"/>
<keyword evidence="4" id="KW-1185">Reference proteome</keyword>
<dbReference type="EMBL" id="ATMH01000805">
    <property type="protein sequence ID" value="EPY35999.1"/>
    <property type="molecule type" value="Genomic_DNA"/>
</dbReference>